<evidence type="ECO:0008006" key="3">
    <source>
        <dbReference type="Google" id="ProtNLM"/>
    </source>
</evidence>
<evidence type="ECO:0000313" key="1">
    <source>
        <dbReference type="EMBL" id="GAT69223.1"/>
    </source>
</evidence>
<protein>
    <recommendedName>
        <fullName evidence="3">DUF2867 domain-containing protein</fullName>
    </recommendedName>
</protein>
<evidence type="ECO:0000313" key="2">
    <source>
        <dbReference type="Proteomes" id="UP000077701"/>
    </source>
</evidence>
<dbReference type="RefSeq" id="WP_068900437.1">
    <property type="nucleotide sequence ID" value="NZ_BDCX01000012.1"/>
</dbReference>
<sequence>MPHAVEWPELRALTQDADHVDVKTVEGDVTLREFLAGLISYEPGWMRFLYRVRAGFVRLLGMRQGELPSAAGTRPQDVPFTPGEKLAFFTVTEAEEGRYFVAGTTESHLSAWIAVVAEPGRFHVVTVVKYHRWTGPVYFNVIRPFHHLVVAGMARAGVAAGAGTAHP</sequence>
<reference evidence="2" key="2">
    <citation type="submission" date="2016-04" db="EMBL/GenBank/DDBJ databases">
        <title>Planomonospora sphaerica JCM9374 whole genome shotgun sequence.</title>
        <authorList>
            <person name="Suzuki T."/>
            <person name="Dohra H."/>
            <person name="Kodani S."/>
        </authorList>
    </citation>
    <scope>NUCLEOTIDE SEQUENCE [LARGE SCALE GENOMIC DNA]</scope>
    <source>
        <strain evidence="2">JCM 9374</strain>
    </source>
</reference>
<accession>A0A161MCX5</accession>
<dbReference type="EMBL" id="BDCX01000012">
    <property type="protein sequence ID" value="GAT69223.1"/>
    <property type="molecule type" value="Genomic_DNA"/>
</dbReference>
<gene>
    <name evidence="1" type="ORF">PS9374_04896</name>
</gene>
<keyword evidence="2" id="KW-1185">Reference proteome</keyword>
<dbReference type="InterPro" id="IPR021295">
    <property type="entry name" value="DUF2867"/>
</dbReference>
<name>A0A161MCX5_9ACTN</name>
<dbReference type="Pfam" id="PF11066">
    <property type="entry name" value="DUF2867"/>
    <property type="match status" value="1"/>
</dbReference>
<proteinExistence type="predicted"/>
<dbReference type="Proteomes" id="UP000077701">
    <property type="component" value="Unassembled WGS sequence"/>
</dbReference>
<dbReference type="STRING" id="161355.PS9374_04896"/>
<dbReference type="AlphaFoldDB" id="A0A161MCX5"/>
<organism evidence="1 2">
    <name type="scientific">Planomonospora sphaerica</name>
    <dbReference type="NCBI Taxonomy" id="161355"/>
    <lineage>
        <taxon>Bacteria</taxon>
        <taxon>Bacillati</taxon>
        <taxon>Actinomycetota</taxon>
        <taxon>Actinomycetes</taxon>
        <taxon>Streptosporangiales</taxon>
        <taxon>Streptosporangiaceae</taxon>
        <taxon>Planomonospora</taxon>
    </lineage>
</organism>
<reference evidence="1 2" key="1">
    <citation type="journal article" date="2016" name="Genome Announc.">
        <title>Draft Genome Sequence of Planomonospora sphaerica JCM9374, a Rare Actinomycete.</title>
        <authorList>
            <person name="Dohra H."/>
            <person name="Suzuki T."/>
            <person name="Inoue Y."/>
            <person name="Kodani S."/>
        </authorList>
    </citation>
    <scope>NUCLEOTIDE SEQUENCE [LARGE SCALE GENOMIC DNA]</scope>
    <source>
        <strain evidence="1 2">JCM 9374</strain>
    </source>
</reference>
<comment type="caution">
    <text evidence="1">The sequence shown here is derived from an EMBL/GenBank/DDBJ whole genome shotgun (WGS) entry which is preliminary data.</text>
</comment>